<gene>
    <name evidence="2" type="ORF">ACFOOQ_13345</name>
</gene>
<feature type="domain" description="NAD(P)-binding" evidence="1">
    <location>
        <begin position="7"/>
        <end position="154"/>
    </location>
</feature>
<evidence type="ECO:0000259" key="1">
    <source>
        <dbReference type="Pfam" id="PF13460"/>
    </source>
</evidence>
<dbReference type="SUPFAM" id="SSF51735">
    <property type="entry name" value="NAD(P)-binding Rossmann-fold domains"/>
    <property type="match status" value="1"/>
</dbReference>
<dbReference type="Gene3D" id="3.40.50.720">
    <property type="entry name" value="NAD(P)-binding Rossmann-like Domain"/>
    <property type="match status" value="1"/>
</dbReference>
<dbReference type="PANTHER" id="PTHR14097">
    <property type="entry name" value="OXIDOREDUCTASE HTATIP2"/>
    <property type="match status" value="1"/>
</dbReference>
<dbReference type="RefSeq" id="WP_379727345.1">
    <property type="nucleotide sequence ID" value="NZ_JBHRYJ010000002.1"/>
</dbReference>
<reference evidence="3" key="1">
    <citation type="journal article" date="2019" name="Int. J. Syst. Evol. Microbiol.">
        <title>The Global Catalogue of Microorganisms (GCM) 10K type strain sequencing project: providing services to taxonomists for standard genome sequencing and annotation.</title>
        <authorList>
            <consortium name="The Broad Institute Genomics Platform"/>
            <consortium name="The Broad Institute Genome Sequencing Center for Infectious Disease"/>
            <person name="Wu L."/>
            <person name="Ma J."/>
        </authorList>
    </citation>
    <scope>NUCLEOTIDE SEQUENCE [LARGE SCALE GENOMIC DNA]</scope>
    <source>
        <strain evidence="3">KCTC 42182</strain>
    </source>
</reference>
<dbReference type="PANTHER" id="PTHR14097:SF7">
    <property type="entry name" value="OXIDOREDUCTASE HTATIP2"/>
    <property type="match status" value="1"/>
</dbReference>
<name>A0ABV7VIC5_9PROT</name>
<sequence>MNLLIAGATGLIGGLALRHALAEPRVTAVTCIGRRTLPLTDPKLTQVTADFARLDDSAAGITAIDAALCGLGTTIRQAGSRQAFHAVDHDAVLAFARLAKAKGARRFAVVSSVGASSRSGTFYLATKGRMEDGLEKIGFERLAILQPSFLLGERTKKRPGEGYATAFAQLIAPLLLGDWHRYRPIDADAVARALLQAVLADPAPAERLTYDGILALARR</sequence>
<dbReference type="InterPro" id="IPR036291">
    <property type="entry name" value="NAD(P)-bd_dom_sf"/>
</dbReference>
<comment type="caution">
    <text evidence="2">The sequence shown here is derived from an EMBL/GenBank/DDBJ whole genome shotgun (WGS) entry which is preliminary data.</text>
</comment>
<dbReference type="InterPro" id="IPR016040">
    <property type="entry name" value="NAD(P)-bd_dom"/>
</dbReference>
<keyword evidence="3" id="KW-1185">Reference proteome</keyword>
<dbReference type="Proteomes" id="UP001595711">
    <property type="component" value="Unassembled WGS sequence"/>
</dbReference>
<proteinExistence type="predicted"/>
<accession>A0ABV7VIC5</accession>
<protein>
    <submittedName>
        <fullName evidence="2">NAD(P)H-binding protein</fullName>
    </submittedName>
</protein>
<dbReference type="EMBL" id="JBHRYJ010000002">
    <property type="protein sequence ID" value="MFC3676536.1"/>
    <property type="molecule type" value="Genomic_DNA"/>
</dbReference>
<evidence type="ECO:0000313" key="2">
    <source>
        <dbReference type="EMBL" id="MFC3676536.1"/>
    </source>
</evidence>
<dbReference type="Pfam" id="PF13460">
    <property type="entry name" value="NAD_binding_10"/>
    <property type="match status" value="1"/>
</dbReference>
<evidence type="ECO:0000313" key="3">
    <source>
        <dbReference type="Proteomes" id="UP001595711"/>
    </source>
</evidence>
<organism evidence="2 3">
    <name type="scientific">Ferrovibrio xuzhouensis</name>
    <dbReference type="NCBI Taxonomy" id="1576914"/>
    <lineage>
        <taxon>Bacteria</taxon>
        <taxon>Pseudomonadati</taxon>
        <taxon>Pseudomonadota</taxon>
        <taxon>Alphaproteobacteria</taxon>
        <taxon>Rhodospirillales</taxon>
        <taxon>Rhodospirillaceae</taxon>
        <taxon>Ferrovibrio</taxon>
    </lineage>
</organism>